<name>A0A1S1V8Y9_9FIRM</name>
<reference evidence="1 2" key="1">
    <citation type="submission" date="2016-09" db="EMBL/GenBank/DDBJ databases">
        <title>Genome sequence of Eubacterium angustum.</title>
        <authorList>
            <person name="Poehlein A."/>
            <person name="Daniel R."/>
        </authorList>
    </citation>
    <scope>NUCLEOTIDE SEQUENCE [LARGE SCALE GENOMIC DNA]</scope>
    <source>
        <strain evidence="1 2">DSM 1989</strain>
    </source>
</reference>
<accession>A0A1S1V8Y9</accession>
<dbReference type="OrthoDB" id="7904838at2"/>
<organism evidence="1 2">
    <name type="scientific">Andreesenia angusta</name>
    <dbReference type="NCBI Taxonomy" id="39480"/>
    <lineage>
        <taxon>Bacteria</taxon>
        <taxon>Bacillati</taxon>
        <taxon>Bacillota</taxon>
        <taxon>Tissierellia</taxon>
        <taxon>Tissierellales</taxon>
        <taxon>Gottschalkiaceae</taxon>
        <taxon>Andreesenia</taxon>
    </lineage>
</organism>
<proteinExistence type="predicted"/>
<dbReference type="EMBL" id="MKIE01000002">
    <property type="protein sequence ID" value="OHW63058.1"/>
    <property type="molecule type" value="Genomic_DNA"/>
</dbReference>
<comment type="caution">
    <text evidence="1">The sequence shown here is derived from an EMBL/GenBank/DDBJ whole genome shotgun (WGS) entry which is preliminary data.</text>
</comment>
<keyword evidence="2" id="KW-1185">Reference proteome</keyword>
<sequence length="391" mass="42611">MTYFKPYIDKTGLHIPTYIGIRDQLVGDAKSIFGQDIYLGEDSQDYQWIATVAEKIYDAFQMAEQVYNNRAPNTAIGTGLDSVVKINGIKRKPATYSECKVKVMGLGGTEILEGIAVDKSGIKWNLPRSVMIPESGEVEIIAKCSIPGPVVSNPGDINSIFNPIYGWNSVYNEQNGSVGSYVEDDSLLRVRQSKSTAQASLTMLEGTVGSVAQLTGVTRSKVYENDTNVVDEKGLPPHSITAVVEGGSNNDIARAIWKHKGVGCFTNGDVTIEIVDSKKQKAPIRFFRPTYVDIEVIVNIKQLYGYTTETTESIKKKIQDYLNAMKIGSSLSISSLWGAALQAMPDLSSPLFSITSITASRLGETHQTDDISLAFNEVCRGNVNNVTANVV</sequence>
<gene>
    <name evidence="1" type="ORF">EUAN_08420</name>
</gene>
<dbReference type="AlphaFoldDB" id="A0A1S1V8Y9"/>
<evidence type="ECO:0000313" key="1">
    <source>
        <dbReference type="EMBL" id="OHW63058.1"/>
    </source>
</evidence>
<protein>
    <submittedName>
        <fullName evidence="1">Baseplate J-like protein</fullName>
    </submittedName>
</protein>
<dbReference type="RefSeq" id="WP_071061979.1">
    <property type="nucleotide sequence ID" value="NZ_MKIE01000002.1"/>
</dbReference>
<dbReference type="Proteomes" id="UP000180254">
    <property type="component" value="Unassembled WGS sequence"/>
</dbReference>
<dbReference type="STRING" id="39480.EUAN_08420"/>
<evidence type="ECO:0000313" key="2">
    <source>
        <dbReference type="Proteomes" id="UP000180254"/>
    </source>
</evidence>